<dbReference type="AlphaFoldDB" id="A0A8W7PHL7"/>
<proteinExistence type="predicted"/>
<sequence>MSIEHTYTPQLISVDSSCSGKSAHTSPFSTKNAPGLPDRIWSRKWYMPPAVPSAQALLVAAVAHVRIVLQLQDHKLEQPVMIDKHVDGGQLRQLLDLRQMELQQIDVGARPDQQLHNVELARVHRLHERGQPGSVPLVHGGILQDEHPGRHNVAVPGGHVQRRVAKLADRIDVRAGLDQVRRNFVTLDRDRHVQRCAVVRVAILQRRLAQLHDVAYQLERARVDGLDQAERFAGEAATVAQQKLQHPHVALLDRDRERMGSDRTGRLERSLMLRKHLRNAQAVPLDGPFVRRPARIVGGARVDTTLQQQRHHCGVPLLNGNV</sequence>
<reference evidence="1" key="1">
    <citation type="submission" date="2022-08" db="UniProtKB">
        <authorList>
            <consortium name="EnsemblMetazoa"/>
        </authorList>
    </citation>
    <scope>IDENTIFICATION</scope>
</reference>
<organism evidence="1">
    <name type="scientific">Anopheles coluzzii</name>
    <name type="common">African malaria mosquito</name>
    <dbReference type="NCBI Taxonomy" id="1518534"/>
    <lineage>
        <taxon>Eukaryota</taxon>
        <taxon>Metazoa</taxon>
        <taxon>Ecdysozoa</taxon>
        <taxon>Arthropoda</taxon>
        <taxon>Hexapoda</taxon>
        <taxon>Insecta</taxon>
        <taxon>Pterygota</taxon>
        <taxon>Neoptera</taxon>
        <taxon>Endopterygota</taxon>
        <taxon>Diptera</taxon>
        <taxon>Nematocera</taxon>
        <taxon>Culicoidea</taxon>
        <taxon>Culicidae</taxon>
        <taxon>Anophelinae</taxon>
        <taxon>Anopheles</taxon>
    </lineage>
</organism>
<evidence type="ECO:0000313" key="1">
    <source>
        <dbReference type="EnsemblMetazoa" id="ACOM031908-PA.1"/>
    </source>
</evidence>
<name>A0A8W7PHL7_ANOCL</name>
<dbReference type="Proteomes" id="UP000075882">
    <property type="component" value="Unassembled WGS sequence"/>
</dbReference>
<accession>A0A8W7PHL7</accession>
<dbReference type="EnsemblMetazoa" id="ACOM031908-RA">
    <property type="protein sequence ID" value="ACOM031908-PA.1"/>
    <property type="gene ID" value="ACOM031908"/>
</dbReference>
<protein>
    <submittedName>
        <fullName evidence="1">Uncharacterized protein</fullName>
    </submittedName>
</protein>